<dbReference type="InterPro" id="IPR045851">
    <property type="entry name" value="AMP-bd_C_sf"/>
</dbReference>
<keyword evidence="4" id="KW-0597">Phosphoprotein</keyword>
<protein>
    <submittedName>
        <fullName evidence="7">AMP-binding enzyme</fullName>
    </submittedName>
</protein>
<dbReference type="InterPro" id="IPR006162">
    <property type="entry name" value="Ppantetheine_attach_site"/>
</dbReference>
<evidence type="ECO:0000256" key="4">
    <source>
        <dbReference type="ARBA" id="ARBA00022553"/>
    </source>
</evidence>
<name>A0A561V514_9ACTN</name>
<gene>
    <name evidence="7" type="ORF">FHX80_115192</name>
</gene>
<dbReference type="Proteomes" id="UP000318186">
    <property type="component" value="Unassembled WGS sequence"/>
</dbReference>
<dbReference type="Pfam" id="PF00550">
    <property type="entry name" value="PP-binding"/>
    <property type="match status" value="2"/>
</dbReference>
<dbReference type="SUPFAM" id="SSF52777">
    <property type="entry name" value="CoA-dependent acyltransferases"/>
    <property type="match status" value="4"/>
</dbReference>
<feature type="domain" description="Carrier" evidence="6">
    <location>
        <begin position="1161"/>
        <end position="1236"/>
    </location>
</feature>
<dbReference type="PANTHER" id="PTHR45527">
    <property type="entry name" value="NONRIBOSOMAL PEPTIDE SYNTHETASE"/>
    <property type="match status" value="1"/>
</dbReference>
<evidence type="ECO:0000256" key="1">
    <source>
        <dbReference type="ARBA" id="ARBA00001957"/>
    </source>
</evidence>
<dbReference type="CDD" id="cd19540">
    <property type="entry name" value="LCL_NRPS-like"/>
    <property type="match status" value="2"/>
</dbReference>
<dbReference type="GO" id="GO:0008610">
    <property type="term" value="P:lipid biosynthetic process"/>
    <property type="evidence" value="ECO:0007669"/>
    <property type="project" value="UniProtKB-ARBA"/>
</dbReference>
<feature type="region of interest" description="Disordered" evidence="5">
    <location>
        <begin position="1232"/>
        <end position="1265"/>
    </location>
</feature>
<dbReference type="Pfam" id="PF00668">
    <property type="entry name" value="Condensation"/>
    <property type="match status" value="2"/>
</dbReference>
<dbReference type="GO" id="GO:0003824">
    <property type="term" value="F:catalytic activity"/>
    <property type="evidence" value="ECO:0007669"/>
    <property type="project" value="InterPro"/>
</dbReference>
<dbReference type="PROSITE" id="PS50075">
    <property type="entry name" value="CARRIER"/>
    <property type="match status" value="2"/>
</dbReference>
<feature type="compositionally biased region" description="Low complexity" evidence="5">
    <location>
        <begin position="1232"/>
        <end position="1252"/>
    </location>
</feature>
<dbReference type="InterPro" id="IPR036736">
    <property type="entry name" value="ACP-like_sf"/>
</dbReference>
<dbReference type="Gene3D" id="1.10.1200.10">
    <property type="entry name" value="ACP-like"/>
    <property type="match status" value="1"/>
</dbReference>
<dbReference type="GO" id="GO:0072330">
    <property type="term" value="P:monocarboxylic acid biosynthetic process"/>
    <property type="evidence" value="ECO:0007669"/>
    <property type="project" value="UniProtKB-ARBA"/>
</dbReference>
<dbReference type="Pfam" id="PF13193">
    <property type="entry name" value="AMP-binding_C"/>
    <property type="match status" value="1"/>
</dbReference>
<dbReference type="SMART" id="SM00823">
    <property type="entry name" value="PKS_PP"/>
    <property type="match status" value="2"/>
</dbReference>
<dbReference type="GO" id="GO:0043041">
    <property type="term" value="P:amino acid activation for nonribosomal peptide biosynthetic process"/>
    <property type="evidence" value="ECO:0007669"/>
    <property type="project" value="TreeGrafter"/>
</dbReference>
<dbReference type="Gene3D" id="3.30.559.30">
    <property type="entry name" value="Nonribosomal peptide synthetase, condensation domain"/>
    <property type="match status" value="2"/>
</dbReference>
<dbReference type="InterPro" id="IPR025110">
    <property type="entry name" value="AMP-bd_C"/>
</dbReference>
<sequence length="1265" mass="136604">MIPLSYAQRRLWFLNRLEGSSPAYNAPVVLRLDGAPDRGALAAAVRDVVERHEVLRTVYPAKDAEPYQHIAVDPDVRFEVQECTAGEVDAAVTAFARTPVDITKELPLQARLFTVPGSGQDVLVLLIHHIATDGWSVGCLLADLDASYRARVEGRAPDREPLPVQYADYALWQRDMLGDPEDPQSTAHEQLAHWREALDGIPAVTRLPADRPRPTEPSHRGATVTQLLDATAHRALTRLTRAHRATFFMAARSALSLALRVAGAGRDVVVGTPVAGRPEEDLHELVGFFVNSLALRADLSDGLGLGGLLEQVRDTDLAAYAHEDLPFDLLVEHLNPERSLGRHPFFQVMLTAQTAQGTTVPLGPIRATIDGTDLATAKFDLSFHCAETHRPDGEPDGVRLGLQYATDLYDEDTAQLLLTLFRRALTAFAEQPVDTPLDRVDLLTDRERQELDRRHEALTRAEQRRATTRGASRDGEGPGPRPSADPREEVLRSLFAEILGRDEVLASDNFFKLGGHSLLAGKLANRIRATLGLRAAIRDIFLAPTPGQLLRRLGEDRDDSVRPALRPVPKELRPGRTPLSAAQQRLWFVGQLEGPSATYNIPVVTRLRRRIDPDAFAAALADIAERHEVLRTVYRPADGEPYQEVLEGVRPVLERLVTDGPQGLRAAVDAAAGHVFDIGAEIPFRAWLMEEADGGQVMALLVHHIAGDGWSTGCLLADLDTAYRARAQGRAPAWQPLPVQYIDYTLWQNDLLDGEHGIAGEQLAFWRKALDGMGPLLALPTDRPRPAASDGVGALTGFEVSAATHRGLLRIARRNGATLFMVVQAALASLLTRHGAGPDVALGTTVAGRADDALHPLVGFFVNTLVLRTDTSGDPAFAELVRRVRDAGLAAYSHQDLPFDRLVEHLSPHRSAAHAPLVQVMVQVHAAGTAPAAPSALDGDPLLFRSTGAKSDLTFALTERTEPDGGPAGLQGVLEYATALYDDDTARLLARRLAETLDAFADDPDAPLSGPGYGPAAPVGREAVLDERGLPVPARVPGEVHAIAPGSAPRATGRRAYPGADGSLHPLATQTVGGYPVEPGRVEEVLGRHPAVTGVAVAVRDDRLIAYVLGAPGAGEAELRGWASERLPEYLAPARVIRVTRLPEPGEDAAELPEESAPAAQAPADWEERLLGVFREVLDGRAIGRGDNFFKSGGHSLLAVRLLNRIRSEFGQDLTLRDVFRNPTVTSLARRLATDDAAAPAPAAPGRGASPALRRRTRAGTRRRG</sequence>
<proteinExistence type="inferred from homology"/>
<accession>A0A561V514</accession>
<dbReference type="PROSITE" id="PS00012">
    <property type="entry name" value="PHOSPHOPANTETHEINE"/>
    <property type="match status" value="1"/>
</dbReference>
<dbReference type="SUPFAM" id="SSF47336">
    <property type="entry name" value="ACP-like"/>
    <property type="match status" value="2"/>
</dbReference>
<comment type="similarity">
    <text evidence="2">Belongs to the ATP-dependent AMP-binding enzyme family.</text>
</comment>
<dbReference type="InterPro" id="IPR029058">
    <property type="entry name" value="AB_hydrolase_fold"/>
</dbReference>
<reference evidence="7 8" key="1">
    <citation type="submission" date="2019-06" db="EMBL/GenBank/DDBJ databases">
        <title>Sequencing the genomes of 1000 actinobacteria strains.</title>
        <authorList>
            <person name="Klenk H.-P."/>
        </authorList>
    </citation>
    <scope>NUCLEOTIDE SEQUENCE [LARGE SCALE GENOMIC DNA]</scope>
    <source>
        <strain evidence="7 8">DSM 42059</strain>
    </source>
</reference>
<dbReference type="Gene3D" id="3.30.559.10">
    <property type="entry name" value="Chloramphenicol acetyltransferase-like domain"/>
    <property type="match status" value="2"/>
</dbReference>
<comment type="cofactor">
    <cofactor evidence="1">
        <name>pantetheine 4'-phosphate</name>
        <dbReference type="ChEBI" id="CHEBI:47942"/>
    </cofactor>
</comment>
<evidence type="ECO:0000256" key="2">
    <source>
        <dbReference type="ARBA" id="ARBA00006432"/>
    </source>
</evidence>
<dbReference type="OrthoDB" id="2472181at2"/>
<feature type="region of interest" description="Disordered" evidence="5">
    <location>
        <begin position="451"/>
        <end position="487"/>
    </location>
</feature>
<dbReference type="GO" id="GO:0044550">
    <property type="term" value="P:secondary metabolite biosynthetic process"/>
    <property type="evidence" value="ECO:0007669"/>
    <property type="project" value="TreeGrafter"/>
</dbReference>
<feature type="compositionally biased region" description="Basic and acidic residues" evidence="5">
    <location>
        <begin position="451"/>
        <end position="476"/>
    </location>
</feature>
<dbReference type="RefSeq" id="WP_145766416.1">
    <property type="nucleotide sequence ID" value="NZ_VIWW01000001.1"/>
</dbReference>
<evidence type="ECO:0000313" key="7">
    <source>
        <dbReference type="EMBL" id="TWG06697.1"/>
    </source>
</evidence>
<organism evidence="7 8">
    <name type="scientific">Streptomyces brevispora</name>
    <dbReference type="NCBI Taxonomy" id="887462"/>
    <lineage>
        <taxon>Bacteria</taxon>
        <taxon>Bacillati</taxon>
        <taxon>Actinomycetota</taxon>
        <taxon>Actinomycetes</taxon>
        <taxon>Kitasatosporales</taxon>
        <taxon>Streptomycetaceae</taxon>
        <taxon>Streptomyces</taxon>
    </lineage>
</organism>
<dbReference type="SUPFAM" id="SSF56801">
    <property type="entry name" value="Acetyl-CoA synthetase-like"/>
    <property type="match status" value="1"/>
</dbReference>
<dbReference type="FunFam" id="1.10.1200.10:FF:000016">
    <property type="entry name" value="Non-ribosomal peptide synthase"/>
    <property type="match status" value="1"/>
</dbReference>
<dbReference type="PANTHER" id="PTHR45527:SF1">
    <property type="entry name" value="FATTY ACID SYNTHASE"/>
    <property type="match status" value="1"/>
</dbReference>
<dbReference type="Gene3D" id="3.30.300.30">
    <property type="match status" value="1"/>
</dbReference>
<comment type="caution">
    <text evidence="7">The sequence shown here is derived from an EMBL/GenBank/DDBJ whole genome shotgun (WGS) entry which is preliminary data.</text>
</comment>
<feature type="domain" description="Carrier" evidence="6">
    <location>
        <begin position="482"/>
        <end position="557"/>
    </location>
</feature>
<dbReference type="GO" id="GO:0031177">
    <property type="term" value="F:phosphopantetheine binding"/>
    <property type="evidence" value="ECO:0007669"/>
    <property type="project" value="InterPro"/>
</dbReference>
<dbReference type="AlphaFoldDB" id="A0A561V514"/>
<evidence type="ECO:0000313" key="8">
    <source>
        <dbReference type="Proteomes" id="UP000318186"/>
    </source>
</evidence>
<evidence type="ECO:0000256" key="3">
    <source>
        <dbReference type="ARBA" id="ARBA00022450"/>
    </source>
</evidence>
<dbReference type="GO" id="GO:0005829">
    <property type="term" value="C:cytosol"/>
    <property type="evidence" value="ECO:0007669"/>
    <property type="project" value="TreeGrafter"/>
</dbReference>
<dbReference type="InterPro" id="IPR023213">
    <property type="entry name" value="CAT-like_dom_sf"/>
</dbReference>
<keyword evidence="3" id="KW-0596">Phosphopantetheine</keyword>
<feature type="compositionally biased region" description="Basic residues" evidence="5">
    <location>
        <begin position="1253"/>
        <end position="1265"/>
    </location>
</feature>
<dbReference type="InterPro" id="IPR020806">
    <property type="entry name" value="PKS_PP-bd"/>
</dbReference>
<dbReference type="InterPro" id="IPR009081">
    <property type="entry name" value="PP-bd_ACP"/>
</dbReference>
<evidence type="ECO:0000259" key="6">
    <source>
        <dbReference type="PROSITE" id="PS50075"/>
    </source>
</evidence>
<evidence type="ECO:0000256" key="5">
    <source>
        <dbReference type="SAM" id="MobiDB-lite"/>
    </source>
</evidence>
<dbReference type="Gene3D" id="3.40.50.1820">
    <property type="entry name" value="alpha/beta hydrolase"/>
    <property type="match status" value="1"/>
</dbReference>
<dbReference type="GO" id="GO:0017000">
    <property type="term" value="P:antibiotic biosynthetic process"/>
    <property type="evidence" value="ECO:0007669"/>
    <property type="project" value="UniProtKB-ARBA"/>
</dbReference>
<dbReference type="InterPro" id="IPR001242">
    <property type="entry name" value="Condensation_dom"/>
</dbReference>
<dbReference type="EMBL" id="VIWW01000001">
    <property type="protein sequence ID" value="TWG06697.1"/>
    <property type="molecule type" value="Genomic_DNA"/>
</dbReference>